<proteinExistence type="predicted"/>
<sequence length="271" mass="28640">MTSKLGIERFTILAHSAGANYALGSIPRLTSKLVGPLRFLSPFPPTHLPCMPTSYAITRSLPTGLVSVAHSISASLSSPVSFGHLSPREALTVQDPFSRAILRHVGKDNRGPLGYDACELDRMLTMEIARPMGFQYWEVDYPVRCWHGVEDEIVPVGTALWLQTRCRDFRVAVVPEGSHNLTLDLDVIRAVFEDCAKGFAIEVAERAAAVADHAVRVSLEKDAAAAAAVLDPAGGVSGEKDAVVATVITDAAVGSSGEEGAVAAAAPAAEP</sequence>
<dbReference type="Gene3D" id="3.40.50.1820">
    <property type="entry name" value="alpha/beta hydrolase"/>
    <property type="match status" value="1"/>
</dbReference>
<organism evidence="1 2">
    <name type="scientific">Blyttiomyces helicus</name>
    <dbReference type="NCBI Taxonomy" id="388810"/>
    <lineage>
        <taxon>Eukaryota</taxon>
        <taxon>Fungi</taxon>
        <taxon>Fungi incertae sedis</taxon>
        <taxon>Chytridiomycota</taxon>
        <taxon>Chytridiomycota incertae sedis</taxon>
        <taxon>Chytridiomycetes</taxon>
        <taxon>Chytridiomycetes incertae sedis</taxon>
        <taxon>Blyttiomyces</taxon>
    </lineage>
</organism>
<accession>A0A4P9W3M6</accession>
<evidence type="ECO:0000313" key="2">
    <source>
        <dbReference type="Proteomes" id="UP000269721"/>
    </source>
</evidence>
<name>A0A4P9W3M6_9FUNG</name>
<dbReference type="AlphaFoldDB" id="A0A4P9W3M6"/>
<gene>
    <name evidence="1" type="ORF">BDK51DRAFT_32534</name>
</gene>
<dbReference type="InterPro" id="IPR050471">
    <property type="entry name" value="AB_hydrolase"/>
</dbReference>
<protein>
    <recommendedName>
        <fullName evidence="3">Alpha/Beta hydrolase protein</fullName>
    </recommendedName>
</protein>
<dbReference type="OrthoDB" id="435520at2759"/>
<evidence type="ECO:0000313" key="1">
    <source>
        <dbReference type="EMBL" id="RKO86744.1"/>
    </source>
</evidence>
<dbReference type="PANTHER" id="PTHR43433:SF10">
    <property type="entry name" value="AB HYDROLASE-1 DOMAIN-CONTAINING PROTEIN"/>
    <property type="match status" value="1"/>
</dbReference>
<dbReference type="InterPro" id="IPR029058">
    <property type="entry name" value="AB_hydrolase_fold"/>
</dbReference>
<evidence type="ECO:0008006" key="3">
    <source>
        <dbReference type="Google" id="ProtNLM"/>
    </source>
</evidence>
<dbReference type="SUPFAM" id="SSF53474">
    <property type="entry name" value="alpha/beta-Hydrolases"/>
    <property type="match status" value="1"/>
</dbReference>
<dbReference type="Proteomes" id="UP000269721">
    <property type="component" value="Unassembled WGS sequence"/>
</dbReference>
<dbReference type="EMBL" id="KZ997948">
    <property type="protein sequence ID" value="RKO86744.1"/>
    <property type="molecule type" value="Genomic_DNA"/>
</dbReference>
<reference evidence="2" key="1">
    <citation type="journal article" date="2018" name="Nat. Microbiol.">
        <title>Leveraging single-cell genomics to expand the fungal tree of life.</title>
        <authorList>
            <person name="Ahrendt S.R."/>
            <person name="Quandt C.A."/>
            <person name="Ciobanu D."/>
            <person name="Clum A."/>
            <person name="Salamov A."/>
            <person name="Andreopoulos B."/>
            <person name="Cheng J.F."/>
            <person name="Woyke T."/>
            <person name="Pelin A."/>
            <person name="Henrissat B."/>
            <person name="Reynolds N.K."/>
            <person name="Benny G.L."/>
            <person name="Smith M.E."/>
            <person name="James T.Y."/>
            <person name="Grigoriev I.V."/>
        </authorList>
    </citation>
    <scope>NUCLEOTIDE SEQUENCE [LARGE SCALE GENOMIC DNA]</scope>
</reference>
<keyword evidence="2" id="KW-1185">Reference proteome</keyword>
<dbReference type="PANTHER" id="PTHR43433">
    <property type="entry name" value="HYDROLASE, ALPHA/BETA FOLD FAMILY PROTEIN"/>
    <property type="match status" value="1"/>
</dbReference>